<protein>
    <recommendedName>
        <fullName evidence="2">Dilute domain-containing protein</fullName>
    </recommendedName>
</protein>
<dbReference type="Proteomes" id="UP000612055">
    <property type="component" value="Unassembled WGS sequence"/>
</dbReference>
<accession>A0A835XSS7</accession>
<keyword evidence="4" id="KW-1185">Reference proteome</keyword>
<evidence type="ECO:0000259" key="2">
    <source>
        <dbReference type="PROSITE" id="PS51126"/>
    </source>
</evidence>
<evidence type="ECO:0000313" key="3">
    <source>
        <dbReference type="EMBL" id="KAG2489089.1"/>
    </source>
</evidence>
<dbReference type="AlphaFoldDB" id="A0A835XSS7"/>
<feature type="domain" description="Dilute" evidence="2">
    <location>
        <begin position="94"/>
        <end position="397"/>
    </location>
</feature>
<dbReference type="InterPro" id="IPR002710">
    <property type="entry name" value="Dilute_dom"/>
</dbReference>
<dbReference type="SMART" id="SM01132">
    <property type="entry name" value="DIL"/>
    <property type="match status" value="1"/>
</dbReference>
<reference evidence="3" key="1">
    <citation type="journal article" date="2020" name="bioRxiv">
        <title>Comparative genomics of Chlamydomonas.</title>
        <authorList>
            <person name="Craig R.J."/>
            <person name="Hasan A.R."/>
            <person name="Ness R.W."/>
            <person name="Keightley P.D."/>
        </authorList>
    </citation>
    <scope>NUCLEOTIDE SEQUENCE</scope>
    <source>
        <strain evidence="3">CCAP 11/70</strain>
    </source>
</reference>
<dbReference type="PANTHER" id="PTHR16027:SF6">
    <property type="entry name" value="DILUTE DOMAIN-CONTAINING PROTEIN"/>
    <property type="match status" value="1"/>
</dbReference>
<name>A0A835XSS7_9CHLO</name>
<dbReference type="Pfam" id="PF01843">
    <property type="entry name" value="DIL"/>
    <property type="match status" value="1"/>
</dbReference>
<evidence type="ECO:0000313" key="4">
    <source>
        <dbReference type="Proteomes" id="UP000612055"/>
    </source>
</evidence>
<comment type="caution">
    <text evidence="3">The sequence shown here is derived from an EMBL/GenBank/DDBJ whole genome shotgun (WGS) entry which is preliminary data.</text>
</comment>
<dbReference type="EMBL" id="JAEHOE010000076">
    <property type="protein sequence ID" value="KAG2489089.1"/>
    <property type="molecule type" value="Genomic_DNA"/>
</dbReference>
<feature type="compositionally biased region" description="Low complexity" evidence="1">
    <location>
        <begin position="146"/>
        <end position="157"/>
    </location>
</feature>
<gene>
    <name evidence="3" type="ORF">HYH03_012315</name>
</gene>
<proteinExistence type="predicted"/>
<dbReference type="PROSITE" id="PS51126">
    <property type="entry name" value="DILUTE"/>
    <property type="match status" value="1"/>
</dbReference>
<organism evidence="3 4">
    <name type="scientific">Edaphochlamys debaryana</name>
    <dbReference type="NCBI Taxonomy" id="47281"/>
    <lineage>
        <taxon>Eukaryota</taxon>
        <taxon>Viridiplantae</taxon>
        <taxon>Chlorophyta</taxon>
        <taxon>core chlorophytes</taxon>
        <taxon>Chlorophyceae</taxon>
        <taxon>CS clade</taxon>
        <taxon>Chlamydomonadales</taxon>
        <taxon>Chlamydomonadales incertae sedis</taxon>
        <taxon>Edaphochlamys</taxon>
    </lineage>
</organism>
<dbReference type="PANTHER" id="PTHR16027">
    <property type="entry name" value="DILUTE DOMAIN-CONTAINING PROTEIN YPR089W"/>
    <property type="match status" value="1"/>
</dbReference>
<feature type="region of interest" description="Disordered" evidence="1">
    <location>
        <begin position="138"/>
        <end position="157"/>
    </location>
</feature>
<dbReference type="InterPro" id="IPR052072">
    <property type="entry name" value="Vascular_dev_regulator"/>
</dbReference>
<dbReference type="OrthoDB" id="539964at2759"/>
<evidence type="ECO:0000256" key="1">
    <source>
        <dbReference type="SAM" id="MobiDB-lite"/>
    </source>
</evidence>
<sequence>MLEALLAEKRKAVEDRLLAEKRKAAEDQLLAETRKAAEDRLLAALKAPLPTAGSGGQAPAEGLAALGFHKGQPVAAIVIFRYCLDSNAFGADRTSIFDRIGAVIQEQVEHGREDINCLSYWLSVTATLLHMLSLHTKPASGDPKRSSGAASSDTAAGSFGSATRSILRTMFGPRASPQNLASTHGNSQAVEAKYPALLFKEHMDAFVQTIFPKIRDNLRKTIAPMLKDCIAMSPAAGGQRAGSQEAWTDVLDVLTKGLGVVKANHVPKILVQELIKQLLRFVNVQLFNQLLLSPEGCSFSNGAYIQAGLGQVAAWIEGAGADLTAGSWEELTPLRQAVKFVVLKNKPTKSLERIMDLCPALSVQQLYRIATMVKDDQGITGTVSENVLGRMKQVMEESGSSASHSFLLDNDSSLPFQTAKLLMGGMDDEGLYDAIPVPEALAEGDGAASFAFLEKELRLWQEV</sequence>